<evidence type="ECO:0000313" key="5">
    <source>
        <dbReference type="EMBL" id="QUV94658.1"/>
    </source>
</evidence>
<evidence type="ECO:0000256" key="2">
    <source>
        <dbReference type="ARBA" id="ARBA00022801"/>
    </source>
</evidence>
<dbReference type="PANTHER" id="PTHR42776">
    <property type="entry name" value="SERINE PEPTIDASE S9 FAMILY MEMBER"/>
    <property type="match status" value="1"/>
</dbReference>
<dbReference type="Gene3D" id="2.120.10.30">
    <property type="entry name" value="TolB, C-terminal domain"/>
    <property type="match status" value="2"/>
</dbReference>
<keyword evidence="6" id="KW-1185">Reference proteome</keyword>
<protein>
    <submittedName>
        <fullName evidence="5">S9 family peptidase</fullName>
    </submittedName>
</protein>
<dbReference type="InterPro" id="IPR011042">
    <property type="entry name" value="6-blade_b-propeller_TolB-like"/>
</dbReference>
<proteinExistence type="predicted"/>
<evidence type="ECO:0000256" key="1">
    <source>
        <dbReference type="ARBA" id="ARBA00022729"/>
    </source>
</evidence>
<evidence type="ECO:0000259" key="4">
    <source>
        <dbReference type="Pfam" id="PF00326"/>
    </source>
</evidence>
<keyword evidence="3" id="KW-0645">Protease</keyword>
<accession>A0ABX8B108</accession>
<dbReference type="InterPro" id="IPR029058">
    <property type="entry name" value="AB_hydrolase_fold"/>
</dbReference>
<evidence type="ECO:0000313" key="6">
    <source>
        <dbReference type="Proteomes" id="UP000677668"/>
    </source>
</evidence>
<reference evidence="5 6" key="1">
    <citation type="submission" date="2021-03" db="EMBL/GenBank/DDBJ databases">
        <title>Genomic and phenotypic characterization of Chloracidobacterium isolates provides evidence for multiple species.</title>
        <authorList>
            <person name="Saini M.K."/>
            <person name="Costas A.M.G."/>
            <person name="Tank M."/>
            <person name="Bryant D.A."/>
        </authorList>
    </citation>
    <scope>NUCLEOTIDE SEQUENCE [LARGE SCALE GENOMIC DNA]</scope>
    <source>
        <strain evidence="5 6">N</strain>
    </source>
</reference>
<dbReference type="SUPFAM" id="SSF53474">
    <property type="entry name" value="alpha/beta-Hydrolases"/>
    <property type="match status" value="1"/>
</dbReference>
<feature type="domain" description="Peptidase S9 prolyl oligopeptidase catalytic" evidence="4">
    <location>
        <begin position="492"/>
        <end position="696"/>
    </location>
</feature>
<dbReference type="RefSeq" id="WP_211422933.1">
    <property type="nucleotide sequence ID" value="NZ_CP072642.1"/>
</dbReference>
<evidence type="ECO:0000256" key="3">
    <source>
        <dbReference type="ARBA" id="ARBA00022825"/>
    </source>
</evidence>
<dbReference type="EMBL" id="CP072642">
    <property type="protein sequence ID" value="QUV94658.1"/>
    <property type="molecule type" value="Genomic_DNA"/>
</dbReference>
<name>A0ABX8B108_9BACT</name>
<keyword evidence="3" id="KW-0720">Serine protease</keyword>
<dbReference type="SUPFAM" id="SSF82171">
    <property type="entry name" value="DPP6 N-terminal domain-like"/>
    <property type="match status" value="1"/>
</dbReference>
<organism evidence="5 6">
    <name type="scientific">Chloracidobacterium sp. N</name>
    <dbReference type="NCBI Taxonomy" id="2821540"/>
    <lineage>
        <taxon>Bacteria</taxon>
        <taxon>Pseudomonadati</taxon>
        <taxon>Acidobacteriota</taxon>
        <taxon>Terriglobia</taxon>
        <taxon>Terriglobales</taxon>
        <taxon>Acidobacteriaceae</taxon>
        <taxon>Chloracidobacterium</taxon>
        <taxon>Chloracidobacterium aggregatum</taxon>
    </lineage>
</organism>
<dbReference type="Gene3D" id="3.40.50.1820">
    <property type="entry name" value="alpha/beta hydrolase"/>
    <property type="match status" value="1"/>
</dbReference>
<dbReference type="PANTHER" id="PTHR42776:SF13">
    <property type="entry name" value="DIPEPTIDYL-PEPTIDASE 5"/>
    <property type="match status" value="1"/>
</dbReference>
<dbReference type="Pfam" id="PF07676">
    <property type="entry name" value="PD40"/>
    <property type="match status" value="2"/>
</dbReference>
<dbReference type="Proteomes" id="UP000677668">
    <property type="component" value="Chromosome 1"/>
</dbReference>
<gene>
    <name evidence="5" type="ORF">J8C05_04210</name>
</gene>
<keyword evidence="1" id="KW-0732">Signal</keyword>
<keyword evidence="2" id="KW-0378">Hydrolase</keyword>
<dbReference type="InterPro" id="IPR011659">
    <property type="entry name" value="WD40"/>
</dbReference>
<dbReference type="Pfam" id="PF00326">
    <property type="entry name" value="Peptidase_S9"/>
    <property type="match status" value="1"/>
</dbReference>
<dbReference type="InterPro" id="IPR001375">
    <property type="entry name" value="Peptidase_S9_cat"/>
</dbReference>
<sequence>MAFVVALISPAWLFAQTPPAAAKRPITHEDVWLMKRVGAPVPSPDGLFVVFSVVAPAYDPKDQSSDLWLVRGDGSAPPRQLTFTKAAESDVAWSPDSRRIAFVTKREGDEVNQVYLLDVVEGGEARRVTSLSTGASAPRFSPDGKTLLFSSVVFPGALTDADNQRIATERKNRKYKARVYDGYPIRRWDHWLDDTQTHLFVQPLEKGAPGRDVLAGTKLVAEPGFGGRGTNAADTLDAVWTPDGAAIVFTATIERNQAAYAPVETHLYVVSAQGGEPRRLTSPGHTYSRPLFAPDGKKLYALCSPTTDGKVYHLERLARFDWQNGQLVNESRPAEGFDRSVESFGLTPDSQTVYVTAEEAGHEKLFRIPARGGPAQLAFEVKLGCYTNLSIPPQAASPLLFANWESAVNPAEIVRIDPDAGRHVALTSFNVAAAAQIDWQPLEHFWFTSRAGKRIHNMLVLPPDFDPKRRYPIFTFIHGGPHTMFRDQFFLRWNYHLLAQPGYLVLLTNYTGSTGFGEAFAQAIQGDPFGTCGSEITEAVDAVAKAFPYADGERVAAGGASYGGHLANWLQATTTRYKCLISHAGLINSESQYGTSDTSYFRELANGGPVWEQNETWRKQNPIRYAANFQTPILLTIGENDFRVPLNQTLENWTILQRRRIPSRLIVFPEANHWILRGDDNKYLFQEVHAWLAKYLR</sequence>